<evidence type="ECO:0000313" key="14">
    <source>
        <dbReference type="Proteomes" id="UP000031036"/>
    </source>
</evidence>
<evidence type="ECO:0000259" key="12">
    <source>
        <dbReference type="PROSITE" id="PS50067"/>
    </source>
</evidence>
<sequence>MNDVENSKKHFQCVIPLDKKRVLLVDPEKFERNILRQNRQYEKQFCYDATFGPSSSQSDVHSATTAQIVEYVFLGYNATVFAYGPTGSGKTYTMVGTRENPGLMTLLTHTLYERIDVEKHSVYLSYMELYNENIRDLLNPSSGILDLMEDEKGNIQIPGLSKVIAPNSAKILQILQEGNSRRTQEATAINNSSSRSHALLQVTLYKRNVAFGKLYLIDLAGSERASQTQNRGLRLKEGAAINRSLLALGNVINSLSSGNKGRYVNYRDSKLTRLLKDSLGGNSKTCMIAHVTPSSAHYEETYNTLVYASRAMNITLRLTRSRPASADQPYTNAMRQINRELQERSNIVHASSSQQISGKSPTANKGVALSNGGNRLTAPRSQPTAPRKFSSLFNSLKEQYLDLVDKQHKLRERLLEANQEAYEAEMSRTSKLAILSAWDKQKSEVRRNQKTAESIARLRKDVDEQEKRLGELVELRRKLEKALRKGNETAVSVEARLRSAAKQTEQIEMIALLVRMAETDAEKMAIKSDWVLQGLRLNRINNSFAKVQRYEMVADRLIDGTYEEYNREQLQQEYRVIKNQIQFSLLPLRQNTTVISWNTQFLNRSAAKHIARIDEMNVTHKVRASQLGDSYVHLPLITDSTSIRTRDRLTLSTQTDNRRGL</sequence>
<dbReference type="PANTHER" id="PTHR47968">
    <property type="entry name" value="CENTROMERE PROTEIN E"/>
    <property type="match status" value="1"/>
</dbReference>
<comment type="caution">
    <text evidence="13">The sequence shown here is derived from an EMBL/GenBank/DDBJ whole genome shotgun (WGS) entry which is preliminary data.</text>
</comment>
<evidence type="ECO:0000256" key="9">
    <source>
        <dbReference type="RuleBase" id="RU000394"/>
    </source>
</evidence>
<feature type="coiled-coil region" evidence="10">
    <location>
        <begin position="448"/>
        <end position="482"/>
    </location>
</feature>
<dbReference type="Gene3D" id="3.40.850.10">
    <property type="entry name" value="Kinesin motor domain"/>
    <property type="match status" value="1"/>
</dbReference>
<dbReference type="EMBL" id="JPKZ01001354">
    <property type="protein sequence ID" value="KHN82451.1"/>
    <property type="molecule type" value="Genomic_DNA"/>
</dbReference>
<name>A0A0B2VFX8_TOXCA</name>
<evidence type="ECO:0000256" key="10">
    <source>
        <dbReference type="SAM" id="Coils"/>
    </source>
</evidence>
<dbReference type="InterPro" id="IPR019821">
    <property type="entry name" value="Kinesin_motor_CS"/>
</dbReference>
<comment type="similarity">
    <text evidence="8 9">Belongs to the TRAFAC class myosin-kinesin ATPase superfamily. Kinesin family.</text>
</comment>
<dbReference type="InterPro" id="IPR027640">
    <property type="entry name" value="Kinesin-like_fam"/>
</dbReference>
<dbReference type="SUPFAM" id="SSF52540">
    <property type="entry name" value="P-loop containing nucleoside triphosphate hydrolases"/>
    <property type="match status" value="1"/>
</dbReference>
<dbReference type="OMA" id="KTCMIAH"/>
<keyword evidence="7" id="KW-0963">Cytoplasm</keyword>
<accession>A0A0B2VFX8</accession>
<evidence type="ECO:0000256" key="11">
    <source>
        <dbReference type="SAM" id="MobiDB-lite"/>
    </source>
</evidence>
<evidence type="ECO:0000256" key="7">
    <source>
        <dbReference type="ARBA" id="ARBA00023212"/>
    </source>
</evidence>
<evidence type="ECO:0000256" key="5">
    <source>
        <dbReference type="ARBA" id="ARBA00023054"/>
    </source>
</evidence>
<feature type="binding site" evidence="8">
    <location>
        <begin position="84"/>
        <end position="91"/>
    </location>
    <ligand>
        <name>ATP</name>
        <dbReference type="ChEBI" id="CHEBI:30616"/>
    </ligand>
</feature>
<dbReference type="InterPro" id="IPR027417">
    <property type="entry name" value="P-loop_NTPase"/>
</dbReference>
<dbReference type="PROSITE" id="PS00411">
    <property type="entry name" value="KINESIN_MOTOR_1"/>
    <property type="match status" value="1"/>
</dbReference>
<keyword evidence="4 8" id="KW-0067">ATP-binding</keyword>
<evidence type="ECO:0000256" key="8">
    <source>
        <dbReference type="PROSITE-ProRule" id="PRU00283"/>
    </source>
</evidence>
<evidence type="ECO:0000256" key="6">
    <source>
        <dbReference type="ARBA" id="ARBA00023175"/>
    </source>
</evidence>
<evidence type="ECO:0000256" key="4">
    <source>
        <dbReference type="ARBA" id="ARBA00022840"/>
    </source>
</evidence>
<feature type="domain" description="Kinesin motor" evidence="12">
    <location>
        <begin position="1"/>
        <end position="314"/>
    </location>
</feature>
<dbReference type="PANTHER" id="PTHR47968:SF13">
    <property type="entry name" value="KINESIN-LIKE PROTEIN KIF19 ISOFORM X1"/>
    <property type="match status" value="1"/>
</dbReference>
<proteinExistence type="inferred from homology"/>
<protein>
    <recommendedName>
        <fullName evidence="9">Kinesin-like protein</fullName>
    </recommendedName>
</protein>
<evidence type="ECO:0000256" key="3">
    <source>
        <dbReference type="ARBA" id="ARBA00022741"/>
    </source>
</evidence>
<dbReference type="GO" id="GO:0008017">
    <property type="term" value="F:microtubule binding"/>
    <property type="evidence" value="ECO:0007669"/>
    <property type="project" value="InterPro"/>
</dbReference>
<dbReference type="SMART" id="SM00129">
    <property type="entry name" value="KISc"/>
    <property type="match status" value="1"/>
</dbReference>
<dbReference type="GO" id="GO:0007018">
    <property type="term" value="P:microtubule-based movement"/>
    <property type="evidence" value="ECO:0007669"/>
    <property type="project" value="InterPro"/>
</dbReference>
<keyword evidence="7" id="KW-0206">Cytoskeleton</keyword>
<dbReference type="OrthoDB" id="3176171at2759"/>
<dbReference type="PROSITE" id="PS50067">
    <property type="entry name" value="KINESIN_MOTOR_2"/>
    <property type="match status" value="1"/>
</dbReference>
<dbReference type="PRINTS" id="PR00380">
    <property type="entry name" value="KINESINHEAVY"/>
</dbReference>
<dbReference type="GO" id="GO:0005874">
    <property type="term" value="C:microtubule"/>
    <property type="evidence" value="ECO:0007669"/>
    <property type="project" value="UniProtKB-KW"/>
</dbReference>
<dbReference type="Proteomes" id="UP000031036">
    <property type="component" value="Unassembled WGS sequence"/>
</dbReference>
<keyword evidence="14" id="KW-1185">Reference proteome</keyword>
<keyword evidence="6 8" id="KW-0505">Motor protein</keyword>
<dbReference type="Pfam" id="PF00225">
    <property type="entry name" value="Kinesin"/>
    <property type="match status" value="1"/>
</dbReference>
<evidence type="ECO:0000256" key="2">
    <source>
        <dbReference type="ARBA" id="ARBA00022701"/>
    </source>
</evidence>
<dbReference type="GO" id="GO:0005524">
    <property type="term" value="F:ATP binding"/>
    <property type="evidence" value="ECO:0007669"/>
    <property type="project" value="UniProtKB-UniRule"/>
</dbReference>
<dbReference type="InterPro" id="IPR036961">
    <property type="entry name" value="Kinesin_motor_dom_sf"/>
</dbReference>
<dbReference type="STRING" id="6265.A0A0B2VFX8"/>
<organism evidence="13 14">
    <name type="scientific">Toxocara canis</name>
    <name type="common">Canine roundworm</name>
    <dbReference type="NCBI Taxonomy" id="6265"/>
    <lineage>
        <taxon>Eukaryota</taxon>
        <taxon>Metazoa</taxon>
        <taxon>Ecdysozoa</taxon>
        <taxon>Nematoda</taxon>
        <taxon>Chromadorea</taxon>
        <taxon>Rhabditida</taxon>
        <taxon>Spirurina</taxon>
        <taxon>Ascaridomorpha</taxon>
        <taxon>Ascaridoidea</taxon>
        <taxon>Toxocaridae</taxon>
        <taxon>Toxocara</taxon>
    </lineage>
</organism>
<feature type="compositionally biased region" description="Polar residues" evidence="11">
    <location>
        <begin position="371"/>
        <end position="384"/>
    </location>
</feature>
<feature type="region of interest" description="Disordered" evidence="11">
    <location>
        <begin position="346"/>
        <end position="386"/>
    </location>
</feature>
<reference evidence="13 14" key="1">
    <citation type="submission" date="2014-11" db="EMBL/GenBank/DDBJ databases">
        <title>Genetic blueprint of the zoonotic pathogen Toxocara canis.</title>
        <authorList>
            <person name="Zhu X.-Q."/>
            <person name="Korhonen P.K."/>
            <person name="Cai H."/>
            <person name="Young N.D."/>
            <person name="Nejsum P."/>
            <person name="von Samson-Himmelstjerna G."/>
            <person name="Boag P.R."/>
            <person name="Tan P."/>
            <person name="Li Q."/>
            <person name="Min J."/>
            <person name="Yang Y."/>
            <person name="Wang X."/>
            <person name="Fang X."/>
            <person name="Hall R.S."/>
            <person name="Hofmann A."/>
            <person name="Sternberg P.W."/>
            <person name="Jex A.R."/>
            <person name="Gasser R.B."/>
        </authorList>
    </citation>
    <scope>NUCLEOTIDE SEQUENCE [LARGE SCALE GENOMIC DNA]</scope>
    <source>
        <strain evidence="13">PN_DK_2014</strain>
    </source>
</reference>
<gene>
    <name evidence="13" type="primary">kif19</name>
    <name evidence="13" type="ORF">Tcan_07489</name>
</gene>
<dbReference type="AlphaFoldDB" id="A0A0B2VFX8"/>
<feature type="compositionally biased region" description="Polar residues" evidence="11">
    <location>
        <begin position="346"/>
        <end position="363"/>
    </location>
</feature>
<evidence type="ECO:0000313" key="13">
    <source>
        <dbReference type="EMBL" id="KHN82451.1"/>
    </source>
</evidence>
<dbReference type="GO" id="GO:0003777">
    <property type="term" value="F:microtubule motor activity"/>
    <property type="evidence" value="ECO:0007669"/>
    <property type="project" value="InterPro"/>
</dbReference>
<evidence type="ECO:0000256" key="1">
    <source>
        <dbReference type="ARBA" id="ARBA00004245"/>
    </source>
</evidence>
<keyword evidence="3 8" id="KW-0547">Nucleotide-binding</keyword>
<keyword evidence="5 10" id="KW-0175">Coiled coil</keyword>
<keyword evidence="2 9" id="KW-0493">Microtubule</keyword>
<dbReference type="InterPro" id="IPR001752">
    <property type="entry name" value="Kinesin_motor_dom"/>
</dbReference>
<comment type="subcellular location">
    <subcellularLocation>
        <location evidence="1">Cytoplasm</location>
        <location evidence="1">Cytoskeleton</location>
    </subcellularLocation>
</comment>